<feature type="compositionally biased region" description="Low complexity" evidence="1">
    <location>
        <begin position="347"/>
        <end position="360"/>
    </location>
</feature>
<dbReference type="EMBL" id="BQNB010020938">
    <property type="protein sequence ID" value="GJU01167.1"/>
    <property type="molecule type" value="Genomic_DNA"/>
</dbReference>
<dbReference type="Pfam" id="PF07727">
    <property type="entry name" value="RVT_2"/>
    <property type="match status" value="1"/>
</dbReference>
<organism evidence="3 4">
    <name type="scientific">Tanacetum coccineum</name>
    <dbReference type="NCBI Taxonomy" id="301880"/>
    <lineage>
        <taxon>Eukaryota</taxon>
        <taxon>Viridiplantae</taxon>
        <taxon>Streptophyta</taxon>
        <taxon>Embryophyta</taxon>
        <taxon>Tracheophyta</taxon>
        <taxon>Spermatophyta</taxon>
        <taxon>Magnoliopsida</taxon>
        <taxon>eudicotyledons</taxon>
        <taxon>Gunneridae</taxon>
        <taxon>Pentapetalae</taxon>
        <taxon>asterids</taxon>
        <taxon>campanulids</taxon>
        <taxon>Asterales</taxon>
        <taxon>Asteraceae</taxon>
        <taxon>Asteroideae</taxon>
        <taxon>Anthemideae</taxon>
        <taxon>Anthemidinae</taxon>
        <taxon>Tanacetum</taxon>
    </lineage>
</organism>
<evidence type="ECO:0000259" key="2">
    <source>
        <dbReference type="Pfam" id="PF07727"/>
    </source>
</evidence>
<reference evidence="3" key="2">
    <citation type="submission" date="2022-01" db="EMBL/GenBank/DDBJ databases">
        <authorList>
            <person name="Yamashiro T."/>
            <person name="Shiraishi A."/>
            <person name="Satake H."/>
            <person name="Nakayama K."/>
        </authorList>
    </citation>
    <scope>NUCLEOTIDE SEQUENCE</scope>
</reference>
<dbReference type="PANTHER" id="PTHR11439">
    <property type="entry name" value="GAG-POL-RELATED RETROTRANSPOSON"/>
    <property type="match status" value="1"/>
</dbReference>
<dbReference type="Proteomes" id="UP001151760">
    <property type="component" value="Unassembled WGS sequence"/>
</dbReference>
<sequence>MLEQENNEGVNDVGDEKESIYYNESATQTQTQSRTNDEMVAAINKAPADYYVPSSEKGAKIREVYKKMDNMVGESKDVMQNVYSSYFSKVEKIVLARWEKLTIPLHCLCFASTPRFYDKTSSTKAPGGIPRKPSNLDKEVTVGLYSRPEAQIDVVTMDLIDWWSTYGSETPELADIAKKVLSQLSYLEAYVRKGEVYSISYTEISFRTEFEAGDYKIIDVGASTPKKARKFKKPAYPSKKKTLVAVEEPAKKLAKKPTARRLLKEAKRISIADTVKFSNDQIAKIVGYDDYQIRNVTIYKDTLLQPLFDEYFYPLPCVDPPILEVAALVPDVSTGLLSLTLVDQDAPSPSTSQTPQESPSHVITPDAEEADHDIEVGYIDNNPQFGIPILEPSFKESSSQVVILNNVHLVNQPPEHISKWTKDHLINNVIGDPSRLVSTRHQLQTEALFCYFDAFLSSVEPMSYKEALTKSCWIEAMQEELNEFECLEVWELVPRPNRVMIITLKWIYKVKLDELGGVLKNKAWLVEKGYRQEECIDFEESFALVARLEAIRIFLAFATHMNMVVYQMDMKTTFLNGILREEVYVSQSDRFVDLENPNHVYKLKNALYGLKQAPRAWYDLLLSFLLSQKLSKGTADPTFDPVDTPMVEKSKLDAYPQGKEVDPTRYHGMIGSLMYLTVSRPDLQFVVCMYPRYQAKPTEKHLHAVKRIFQYLRGTINMGLWYSKDSCIALTAFAYADHAGCQDTRRSTSGSMKLLGDILVSWSSKKVEQRYRKK</sequence>
<dbReference type="PANTHER" id="PTHR11439:SF483">
    <property type="entry name" value="PEPTIDE SYNTHASE GLIP-LIKE, PUTATIVE (AFU_ORTHOLOGUE AFUA_3G12920)-RELATED"/>
    <property type="match status" value="1"/>
</dbReference>
<feature type="region of interest" description="Disordered" evidence="1">
    <location>
        <begin position="343"/>
        <end position="363"/>
    </location>
</feature>
<name>A0ABQ5ILW4_9ASTR</name>
<proteinExistence type="predicted"/>
<dbReference type="InterPro" id="IPR043502">
    <property type="entry name" value="DNA/RNA_pol_sf"/>
</dbReference>
<feature type="compositionally biased region" description="Polar residues" evidence="1">
    <location>
        <begin position="22"/>
        <end position="34"/>
    </location>
</feature>
<keyword evidence="4" id="KW-1185">Reference proteome</keyword>
<feature type="domain" description="Reverse transcriptase Ty1/copia-type" evidence="2">
    <location>
        <begin position="488"/>
        <end position="633"/>
    </location>
</feature>
<accession>A0ABQ5ILW4</accession>
<evidence type="ECO:0000313" key="4">
    <source>
        <dbReference type="Proteomes" id="UP001151760"/>
    </source>
</evidence>
<dbReference type="SUPFAM" id="SSF56672">
    <property type="entry name" value="DNA/RNA polymerases"/>
    <property type="match status" value="1"/>
</dbReference>
<feature type="region of interest" description="Disordered" evidence="1">
    <location>
        <begin position="1"/>
        <end position="35"/>
    </location>
</feature>
<comment type="caution">
    <text evidence="3">The sequence shown here is derived from an EMBL/GenBank/DDBJ whole genome shotgun (WGS) entry which is preliminary data.</text>
</comment>
<reference evidence="3" key="1">
    <citation type="journal article" date="2022" name="Int. J. Mol. Sci.">
        <title>Draft Genome of Tanacetum Coccineum: Genomic Comparison of Closely Related Tanacetum-Family Plants.</title>
        <authorList>
            <person name="Yamashiro T."/>
            <person name="Shiraishi A."/>
            <person name="Nakayama K."/>
            <person name="Satake H."/>
        </authorList>
    </citation>
    <scope>NUCLEOTIDE SEQUENCE</scope>
</reference>
<dbReference type="InterPro" id="IPR013103">
    <property type="entry name" value="RVT_2"/>
</dbReference>
<protein>
    <submittedName>
        <fullName evidence="3">Retrovirus-related pol polyprotein from transposon TNT 1-94</fullName>
    </submittedName>
</protein>
<evidence type="ECO:0000313" key="3">
    <source>
        <dbReference type="EMBL" id="GJU01167.1"/>
    </source>
</evidence>
<evidence type="ECO:0000256" key="1">
    <source>
        <dbReference type="SAM" id="MobiDB-lite"/>
    </source>
</evidence>
<gene>
    <name evidence="3" type="ORF">Tco_1111505</name>
</gene>